<keyword evidence="2" id="KW-1185">Reference proteome</keyword>
<gene>
    <name evidence="1" type="ORF">BV22DRAFT_1193167</name>
</gene>
<evidence type="ECO:0000313" key="2">
    <source>
        <dbReference type="Proteomes" id="UP000790709"/>
    </source>
</evidence>
<reference evidence="1" key="1">
    <citation type="journal article" date="2021" name="New Phytol.">
        <title>Evolutionary innovations through gain and loss of genes in the ectomycorrhizal Boletales.</title>
        <authorList>
            <person name="Wu G."/>
            <person name="Miyauchi S."/>
            <person name="Morin E."/>
            <person name="Kuo A."/>
            <person name="Drula E."/>
            <person name="Varga T."/>
            <person name="Kohler A."/>
            <person name="Feng B."/>
            <person name="Cao Y."/>
            <person name="Lipzen A."/>
            <person name="Daum C."/>
            <person name="Hundley H."/>
            <person name="Pangilinan J."/>
            <person name="Johnson J."/>
            <person name="Barry K."/>
            <person name="LaButti K."/>
            <person name="Ng V."/>
            <person name="Ahrendt S."/>
            <person name="Min B."/>
            <person name="Choi I.G."/>
            <person name="Park H."/>
            <person name="Plett J.M."/>
            <person name="Magnuson J."/>
            <person name="Spatafora J.W."/>
            <person name="Nagy L.G."/>
            <person name="Henrissat B."/>
            <person name="Grigoriev I.V."/>
            <person name="Yang Z.L."/>
            <person name="Xu J."/>
            <person name="Martin F.M."/>
        </authorList>
    </citation>
    <scope>NUCLEOTIDE SEQUENCE</scope>
    <source>
        <strain evidence="1">KUC20120723A-06</strain>
    </source>
</reference>
<protein>
    <submittedName>
        <fullName evidence="1">Uncharacterized protein</fullName>
    </submittedName>
</protein>
<dbReference type="EMBL" id="MU266358">
    <property type="protein sequence ID" value="KAH7928007.1"/>
    <property type="molecule type" value="Genomic_DNA"/>
</dbReference>
<sequence length="839" mass="93002">MPRLTSQYFAPFFTLIRRYLSSCTSYRPVARLLLLLPLLRRGLFRRKPEELRDTVSSAEDLRSAHEVDSVHLDVACALGSAPICPSLLPPDRNLDIESSSDVPYDGSSNHLTVHAPQPLRRPTHVVLASTESQSSANSSHTDVEHVAPPLRPSSAASNGGHSEIKTLEVDSALGPSYRRHSQSPVAQNPSSCGAAEEYRTPGTPSTHSNPILSSLPLEIPDSLSRSLSPASLRSRASHLSTYRPHDELFSQRSSNAASPTHMLVTTDPDQSGELVTVTQSIRVTPMSTKGLNKGSHLYGRPMIDPEVSDHIIGATTIEYPAHEEHVPNGWTKHIHPEGARYFLHAQTRTYTEVDICHPDILEDVDKFSNFLWAALRERNLCLVYDEVELVLEPMCDGDEILCGYYFINPTGRCLFWLEDFDARHIFETCKGVTALSHKRFAVQAEYWKHWEYFPNLCRLNEGILDELRDLILHASCGQLLSDRNDLTSTNDFADQLTSNQSSAPFSANELQNHLIIVDRIKAGSAGENGHSACIIGKMMYAFARNKYVNFHGQQGARLSPDQRVYHWRYKRSKTMNIVAPLLFNAPDTYIRSLHSTFVDEITRIVTWKGFTAKLNNELREFNLLATVLLNANVGFLAIQSVDNGGGRAATQIASYISLVASIGSIVLGLTFVRHTPTSGRDPAAEVIADFLARINDRDHGLETLAIIYSLPFALLMWGMVFFLIAFSIEWCKPGDVPSLVPVGVVLFVVCSLVIWCAYIAGNEQGGVDNNPQEYRHSTSDLVSSREHLPSRFLNALNNRLFRNSAIELQHIDGSPETQIGGVTGDTNEVVERGDTGSAV</sequence>
<comment type="caution">
    <text evidence="1">The sequence shown here is derived from an EMBL/GenBank/DDBJ whole genome shotgun (WGS) entry which is preliminary data.</text>
</comment>
<proteinExistence type="predicted"/>
<dbReference type="Proteomes" id="UP000790709">
    <property type="component" value="Unassembled WGS sequence"/>
</dbReference>
<evidence type="ECO:0000313" key="1">
    <source>
        <dbReference type="EMBL" id="KAH7928007.1"/>
    </source>
</evidence>
<accession>A0ACB8BT36</accession>
<name>A0ACB8BT36_9AGAM</name>
<organism evidence="1 2">
    <name type="scientific">Leucogyrophana mollusca</name>
    <dbReference type="NCBI Taxonomy" id="85980"/>
    <lineage>
        <taxon>Eukaryota</taxon>
        <taxon>Fungi</taxon>
        <taxon>Dikarya</taxon>
        <taxon>Basidiomycota</taxon>
        <taxon>Agaricomycotina</taxon>
        <taxon>Agaricomycetes</taxon>
        <taxon>Agaricomycetidae</taxon>
        <taxon>Boletales</taxon>
        <taxon>Boletales incertae sedis</taxon>
        <taxon>Leucogyrophana</taxon>
    </lineage>
</organism>